<evidence type="ECO:0000256" key="1">
    <source>
        <dbReference type="SAM" id="Phobius"/>
    </source>
</evidence>
<feature type="transmembrane region" description="Helical" evidence="1">
    <location>
        <begin position="49"/>
        <end position="69"/>
    </location>
</feature>
<feature type="transmembrane region" description="Helical" evidence="1">
    <location>
        <begin position="81"/>
        <end position="101"/>
    </location>
</feature>
<keyword evidence="1" id="KW-1133">Transmembrane helix</keyword>
<feature type="transmembrane region" description="Helical" evidence="1">
    <location>
        <begin position="107"/>
        <end position="133"/>
    </location>
</feature>
<dbReference type="HOGENOM" id="CLU_1704447_0_0_1"/>
<dbReference type="InParanoid" id="W4K7Q7"/>
<reference evidence="2 3" key="1">
    <citation type="journal article" date="2012" name="New Phytol.">
        <title>Insight into trade-off between wood decay and parasitism from the genome of a fungal forest pathogen.</title>
        <authorList>
            <person name="Olson A."/>
            <person name="Aerts A."/>
            <person name="Asiegbu F."/>
            <person name="Belbahri L."/>
            <person name="Bouzid O."/>
            <person name="Broberg A."/>
            <person name="Canback B."/>
            <person name="Coutinho P.M."/>
            <person name="Cullen D."/>
            <person name="Dalman K."/>
            <person name="Deflorio G."/>
            <person name="van Diepen L.T."/>
            <person name="Dunand C."/>
            <person name="Duplessis S."/>
            <person name="Durling M."/>
            <person name="Gonthier P."/>
            <person name="Grimwood J."/>
            <person name="Fossdal C.G."/>
            <person name="Hansson D."/>
            <person name="Henrissat B."/>
            <person name="Hietala A."/>
            <person name="Himmelstrand K."/>
            <person name="Hoffmeister D."/>
            <person name="Hogberg N."/>
            <person name="James T.Y."/>
            <person name="Karlsson M."/>
            <person name="Kohler A."/>
            <person name="Kues U."/>
            <person name="Lee Y.H."/>
            <person name="Lin Y.C."/>
            <person name="Lind M."/>
            <person name="Lindquist E."/>
            <person name="Lombard V."/>
            <person name="Lucas S."/>
            <person name="Lunden K."/>
            <person name="Morin E."/>
            <person name="Murat C."/>
            <person name="Park J."/>
            <person name="Raffaello T."/>
            <person name="Rouze P."/>
            <person name="Salamov A."/>
            <person name="Schmutz J."/>
            <person name="Solheim H."/>
            <person name="Stahlberg J."/>
            <person name="Velez H."/>
            <person name="de Vries R.P."/>
            <person name="Wiebenga A."/>
            <person name="Woodward S."/>
            <person name="Yakovlev I."/>
            <person name="Garbelotto M."/>
            <person name="Martin F."/>
            <person name="Grigoriev I.V."/>
            <person name="Stenlid J."/>
        </authorList>
    </citation>
    <scope>NUCLEOTIDE SEQUENCE [LARGE SCALE GENOMIC DNA]</scope>
    <source>
        <strain evidence="2 3">TC 32-1</strain>
    </source>
</reference>
<name>W4K7Q7_HETIT</name>
<proteinExistence type="predicted"/>
<dbReference type="GeneID" id="20673413"/>
<keyword evidence="3" id="KW-1185">Reference proteome</keyword>
<feature type="transmembrane region" description="Helical" evidence="1">
    <location>
        <begin position="12"/>
        <end position="33"/>
    </location>
</feature>
<dbReference type="KEGG" id="hir:HETIRDRAFT_417529"/>
<accession>W4K7Q7</accession>
<dbReference type="RefSeq" id="XP_009546036.1">
    <property type="nucleotide sequence ID" value="XM_009547741.1"/>
</dbReference>
<gene>
    <name evidence="2" type="ORF">HETIRDRAFT_417529</name>
</gene>
<evidence type="ECO:0000313" key="3">
    <source>
        <dbReference type="Proteomes" id="UP000030671"/>
    </source>
</evidence>
<keyword evidence="1" id="KW-0472">Membrane</keyword>
<keyword evidence="1" id="KW-0812">Transmembrane</keyword>
<protein>
    <submittedName>
        <fullName evidence="2">Uncharacterized protein</fullName>
    </submittedName>
</protein>
<dbReference type="OrthoDB" id="3174319at2759"/>
<dbReference type="EMBL" id="KI925458">
    <property type="protein sequence ID" value="ETW81385.1"/>
    <property type="molecule type" value="Genomic_DNA"/>
</dbReference>
<dbReference type="Proteomes" id="UP000030671">
    <property type="component" value="Unassembled WGS sequence"/>
</dbReference>
<dbReference type="AlphaFoldDB" id="W4K7Q7"/>
<sequence length="154" mass="17531">MLYSFRRARTRTTFILLAVNIVLCAISVLHWIVNSVVILGVVSVGRAEVLVIVLFLVFNYIISDAIVIWRVWLIWERNAKICIPSFVCLIETLVSVLIGISSRDRSFGLVALIWGSLLGSNLWTTSVIAWRAWFIESHCFSMPHEVTNWCLHSP</sequence>
<organism evidence="2 3">
    <name type="scientific">Heterobasidion irregulare (strain TC 32-1)</name>
    <dbReference type="NCBI Taxonomy" id="747525"/>
    <lineage>
        <taxon>Eukaryota</taxon>
        <taxon>Fungi</taxon>
        <taxon>Dikarya</taxon>
        <taxon>Basidiomycota</taxon>
        <taxon>Agaricomycotina</taxon>
        <taxon>Agaricomycetes</taxon>
        <taxon>Russulales</taxon>
        <taxon>Bondarzewiaceae</taxon>
        <taxon>Heterobasidion</taxon>
        <taxon>Heterobasidion annosum species complex</taxon>
    </lineage>
</organism>
<evidence type="ECO:0000313" key="2">
    <source>
        <dbReference type="EMBL" id="ETW81385.1"/>
    </source>
</evidence>